<dbReference type="STRING" id="429727.VE26_10320"/>
<dbReference type="EMBL" id="JZEY01000054">
    <property type="protein sequence ID" value="KKB10149.1"/>
    <property type="molecule type" value="Genomic_DNA"/>
</dbReference>
<dbReference type="Gene3D" id="3.30.200.20">
    <property type="entry name" value="Phosphorylase Kinase, domain 1"/>
    <property type="match status" value="1"/>
</dbReference>
<evidence type="ECO:0000313" key="3">
    <source>
        <dbReference type="Proteomes" id="UP000033649"/>
    </source>
</evidence>
<dbReference type="AlphaFoldDB" id="A0A0F5FMP5"/>
<evidence type="ECO:0000313" key="2">
    <source>
        <dbReference type="EMBL" id="KKB10149.1"/>
    </source>
</evidence>
<protein>
    <submittedName>
        <fullName evidence="2">Aminoglycoside phosphotransferase</fullName>
    </submittedName>
</protein>
<dbReference type="Gene3D" id="3.90.1200.10">
    <property type="match status" value="1"/>
</dbReference>
<dbReference type="InterPro" id="IPR051678">
    <property type="entry name" value="AGP_Transferase"/>
</dbReference>
<dbReference type="PATRIC" id="fig|429727.3.peg.2123"/>
<keyword evidence="2" id="KW-0808">Transferase</keyword>
<dbReference type="OrthoDB" id="3806873at2"/>
<accession>A0A0F5FMP5</accession>
<evidence type="ECO:0000259" key="1">
    <source>
        <dbReference type="Pfam" id="PF01636"/>
    </source>
</evidence>
<dbReference type="GO" id="GO:0016740">
    <property type="term" value="F:transferase activity"/>
    <property type="evidence" value="ECO:0007669"/>
    <property type="project" value="UniProtKB-KW"/>
</dbReference>
<dbReference type="Pfam" id="PF01636">
    <property type="entry name" value="APH"/>
    <property type="match status" value="1"/>
</dbReference>
<name>A0A0F5FMP5_9HYPH</name>
<reference evidence="2 3" key="1">
    <citation type="submission" date="2015-03" db="EMBL/GenBank/DDBJ databases">
        <authorList>
            <person name="Hassan Y."/>
            <person name="Lepp D."/>
            <person name="Li X.-Z."/>
            <person name="Zhou T."/>
        </authorList>
    </citation>
    <scope>NUCLEOTIDE SEQUENCE [LARGE SCALE GENOMIC DNA]</scope>
    <source>
        <strain evidence="2 3">IPL18</strain>
    </source>
</reference>
<gene>
    <name evidence="2" type="ORF">VE26_10320</name>
</gene>
<dbReference type="SUPFAM" id="SSF56112">
    <property type="entry name" value="Protein kinase-like (PK-like)"/>
    <property type="match status" value="1"/>
</dbReference>
<sequence>MHEDQIGIDAGRVAALIRRQFPQFRDAEIAPLTTPATTNAIFRIGATHAARLPLRGMDARDCRRLLEAEARAIAAFHAHCPFPSPIPIGIGRPGPGFPLPWTVQTWIEGLVATPNGQSANADFALDLVHLIRALRALDLNGLEFDGKGRGGNLPDHDAWMDQCFSKSGRLLDVARLRAMWVKMRVLPGLGYAVMSHRDLIPANLLVAGGRLVGVLDAGAFGPADPALDLVASWHLLNSDRRALFRNALGVSELEWRRGAAWAFEQAMGLVWYYAQTNPVMSALGRTTLARLVEADDI</sequence>
<proteinExistence type="predicted"/>
<comment type="caution">
    <text evidence="2">The sequence shown here is derived from an EMBL/GenBank/DDBJ whole genome shotgun (WGS) entry which is preliminary data.</text>
</comment>
<feature type="domain" description="Aminoglycoside phosphotransferase" evidence="1">
    <location>
        <begin position="42"/>
        <end position="261"/>
    </location>
</feature>
<organism evidence="2 3">
    <name type="scientific">Devosia chinhatensis</name>
    <dbReference type="NCBI Taxonomy" id="429727"/>
    <lineage>
        <taxon>Bacteria</taxon>
        <taxon>Pseudomonadati</taxon>
        <taxon>Pseudomonadota</taxon>
        <taxon>Alphaproteobacteria</taxon>
        <taxon>Hyphomicrobiales</taxon>
        <taxon>Devosiaceae</taxon>
        <taxon>Devosia</taxon>
    </lineage>
</organism>
<dbReference type="InterPro" id="IPR011009">
    <property type="entry name" value="Kinase-like_dom_sf"/>
</dbReference>
<dbReference type="Proteomes" id="UP000033649">
    <property type="component" value="Unassembled WGS sequence"/>
</dbReference>
<keyword evidence="3" id="KW-1185">Reference proteome</keyword>
<dbReference type="PANTHER" id="PTHR21310:SF42">
    <property type="entry name" value="BIFUNCTIONAL AAC_APH"/>
    <property type="match status" value="1"/>
</dbReference>
<dbReference type="RefSeq" id="WP_046104843.1">
    <property type="nucleotide sequence ID" value="NZ_JZEY01000054.1"/>
</dbReference>
<dbReference type="InterPro" id="IPR002575">
    <property type="entry name" value="Aminoglycoside_PTrfase"/>
</dbReference>
<dbReference type="PANTHER" id="PTHR21310">
    <property type="entry name" value="AMINOGLYCOSIDE PHOSPHOTRANSFERASE-RELATED-RELATED"/>
    <property type="match status" value="1"/>
</dbReference>